<evidence type="ECO:0000313" key="3">
    <source>
        <dbReference type="Proteomes" id="UP001230220"/>
    </source>
</evidence>
<reference evidence="2 3" key="1">
    <citation type="submission" date="2023-07" db="EMBL/GenBank/DDBJ databases">
        <title>Genomic Encyclopedia of Type Strains, Phase IV (KMG-IV): sequencing the most valuable type-strain genomes for metagenomic binning, comparative biology and taxonomic classification.</title>
        <authorList>
            <person name="Goeker M."/>
        </authorList>
    </citation>
    <scope>NUCLEOTIDE SEQUENCE [LARGE SCALE GENOMIC DNA]</scope>
    <source>
        <strain evidence="2 3">DSM 16784</strain>
    </source>
</reference>
<dbReference type="Proteomes" id="UP001230220">
    <property type="component" value="Unassembled WGS sequence"/>
</dbReference>
<dbReference type="RefSeq" id="WP_307409732.1">
    <property type="nucleotide sequence ID" value="NZ_JAUSUR010000006.1"/>
</dbReference>
<keyword evidence="1" id="KW-1133">Transmembrane helix</keyword>
<keyword evidence="3" id="KW-1185">Reference proteome</keyword>
<gene>
    <name evidence="2" type="ORF">J2S15_003025</name>
</gene>
<keyword evidence="1" id="KW-0472">Membrane</keyword>
<accession>A0ABU0E6D1</accession>
<protein>
    <submittedName>
        <fullName evidence="2">Uncharacterized protein</fullName>
    </submittedName>
</protein>
<feature type="transmembrane region" description="Helical" evidence="1">
    <location>
        <begin position="7"/>
        <end position="25"/>
    </location>
</feature>
<evidence type="ECO:0000256" key="1">
    <source>
        <dbReference type="SAM" id="Phobius"/>
    </source>
</evidence>
<proteinExistence type="predicted"/>
<comment type="caution">
    <text evidence="2">The sequence shown here is derived from an EMBL/GenBank/DDBJ whole genome shotgun (WGS) entry which is preliminary data.</text>
</comment>
<sequence length="76" mass="8476">MNKFRNIVWYVGVLLVSLSLVLSFITNNWLLAGVCALVTAILKKRNDEVAIPKFYQDKGVTNAHFANGGKHEKTAK</sequence>
<dbReference type="EMBL" id="JAUSUR010000006">
    <property type="protein sequence ID" value="MDQ0362271.1"/>
    <property type="molecule type" value="Genomic_DNA"/>
</dbReference>
<keyword evidence="1" id="KW-0812">Transmembrane</keyword>
<evidence type="ECO:0000313" key="2">
    <source>
        <dbReference type="EMBL" id="MDQ0362271.1"/>
    </source>
</evidence>
<name>A0ABU0E6D1_9FIRM</name>
<organism evidence="2 3">
    <name type="scientific">Breznakia pachnodae</name>
    <dbReference type="NCBI Taxonomy" id="265178"/>
    <lineage>
        <taxon>Bacteria</taxon>
        <taxon>Bacillati</taxon>
        <taxon>Bacillota</taxon>
        <taxon>Erysipelotrichia</taxon>
        <taxon>Erysipelotrichales</taxon>
        <taxon>Erysipelotrichaceae</taxon>
        <taxon>Breznakia</taxon>
    </lineage>
</organism>